<dbReference type="InterPro" id="IPR006680">
    <property type="entry name" value="Amidohydro-rel"/>
</dbReference>
<dbReference type="RefSeq" id="WP_084430213.1">
    <property type="nucleotide sequence ID" value="NZ_FWXV01000005.1"/>
</dbReference>
<dbReference type="InterPro" id="IPR050287">
    <property type="entry name" value="MTA/SAH_deaminase"/>
</dbReference>
<name>A0A1Y5XZ90_KIBAR</name>
<keyword evidence="3" id="KW-1185">Reference proteome</keyword>
<dbReference type="Gene3D" id="3.20.20.140">
    <property type="entry name" value="Metal-dependent hydrolases"/>
    <property type="match status" value="1"/>
</dbReference>
<gene>
    <name evidence="2" type="ORF">SAMN05661093_06037</name>
</gene>
<dbReference type="SUPFAM" id="SSF51338">
    <property type="entry name" value="Composite domain of metallo-dependent hydrolases"/>
    <property type="match status" value="1"/>
</dbReference>
<dbReference type="OrthoDB" id="3189065at2"/>
<dbReference type="PANTHER" id="PTHR43794">
    <property type="entry name" value="AMINOHYDROLASE SSNA-RELATED"/>
    <property type="match status" value="1"/>
</dbReference>
<protein>
    <submittedName>
        <fullName evidence="2">Cytosine/adenosine deaminase</fullName>
    </submittedName>
</protein>
<dbReference type="EMBL" id="FWXV01000005">
    <property type="protein sequence ID" value="SMD19098.1"/>
    <property type="molecule type" value="Genomic_DNA"/>
</dbReference>
<evidence type="ECO:0000313" key="3">
    <source>
        <dbReference type="Proteomes" id="UP000192674"/>
    </source>
</evidence>
<sequence>MSQRLLISNGYVVSVDPQVGNRRADVLVENGKITAIGTGLPTGDAEVIDATGTVVIPGFVDTHRHTWQTAVRGLLPSCTLDEYIGVMIAKLGGIYRAEDVYVGNLIGSLEALNAGITTLVDWSHCNNTPEHADAAIRGLTEAGIRSMYAHGTPARLDYLTDASKPHPEDARRVREQYFSSSDGLLTFALALRGPGFGPAEVYEKDWQLARELDARITVHAGMRVTGLRTEPINDLQRSGLLGPDTTYVHVNELSEDEFKLVADSGGTVSIAPYVEMIMGHGHPPTSRSLAAGLAPALSVDVVSTVPGDMFTQMRTTLAQDRIQSFGDDPDVPFQATLTAEDVLQFATRNGAAACGLDHRTGTLTVGKDADIVLIRADSINTMPLVDPVSTVVTSADTSNVDTVIVGGEIRKRDGKLVGVDMARLRTLAENSRDWVIAEAGLAL</sequence>
<evidence type="ECO:0000313" key="2">
    <source>
        <dbReference type="EMBL" id="SMD19098.1"/>
    </source>
</evidence>
<dbReference type="SUPFAM" id="SSF51556">
    <property type="entry name" value="Metallo-dependent hydrolases"/>
    <property type="match status" value="1"/>
</dbReference>
<dbReference type="GO" id="GO:0016810">
    <property type="term" value="F:hydrolase activity, acting on carbon-nitrogen (but not peptide) bonds"/>
    <property type="evidence" value="ECO:0007669"/>
    <property type="project" value="InterPro"/>
</dbReference>
<dbReference type="Proteomes" id="UP000192674">
    <property type="component" value="Unassembled WGS sequence"/>
</dbReference>
<proteinExistence type="predicted"/>
<dbReference type="Gene3D" id="2.30.40.10">
    <property type="entry name" value="Urease, subunit C, domain 1"/>
    <property type="match status" value="1"/>
</dbReference>
<organism evidence="2 3">
    <name type="scientific">Kibdelosporangium aridum</name>
    <dbReference type="NCBI Taxonomy" id="2030"/>
    <lineage>
        <taxon>Bacteria</taxon>
        <taxon>Bacillati</taxon>
        <taxon>Actinomycetota</taxon>
        <taxon>Actinomycetes</taxon>
        <taxon>Pseudonocardiales</taxon>
        <taxon>Pseudonocardiaceae</taxon>
        <taxon>Kibdelosporangium</taxon>
    </lineage>
</organism>
<dbReference type="InterPro" id="IPR011059">
    <property type="entry name" value="Metal-dep_hydrolase_composite"/>
</dbReference>
<accession>A0A1Y5XZ90</accession>
<dbReference type="Pfam" id="PF01979">
    <property type="entry name" value="Amidohydro_1"/>
    <property type="match status" value="1"/>
</dbReference>
<dbReference type="AlphaFoldDB" id="A0A1Y5XZ90"/>
<feature type="domain" description="Amidohydrolase-related" evidence="1">
    <location>
        <begin position="54"/>
        <end position="409"/>
    </location>
</feature>
<reference evidence="2 3" key="1">
    <citation type="submission" date="2017-04" db="EMBL/GenBank/DDBJ databases">
        <authorList>
            <person name="Afonso C.L."/>
            <person name="Miller P.J."/>
            <person name="Scott M.A."/>
            <person name="Spackman E."/>
            <person name="Goraichik I."/>
            <person name="Dimitrov K.M."/>
            <person name="Suarez D.L."/>
            <person name="Swayne D.E."/>
        </authorList>
    </citation>
    <scope>NUCLEOTIDE SEQUENCE [LARGE SCALE GENOMIC DNA]</scope>
    <source>
        <strain evidence="2 3">DSM 43828</strain>
    </source>
</reference>
<dbReference type="InterPro" id="IPR032466">
    <property type="entry name" value="Metal_Hydrolase"/>
</dbReference>
<dbReference type="PANTHER" id="PTHR43794:SF5">
    <property type="entry name" value="CHLOROHYDROLASE FAMILY PROTEIN"/>
    <property type="match status" value="1"/>
</dbReference>
<dbReference type="NCBIfam" id="NF006056">
    <property type="entry name" value="PRK08204.1"/>
    <property type="match status" value="1"/>
</dbReference>
<evidence type="ECO:0000259" key="1">
    <source>
        <dbReference type="Pfam" id="PF01979"/>
    </source>
</evidence>